<comment type="similarity">
    <text evidence="2">Belongs to the methyl-accepting chemotaxis (MCP) protein family.</text>
</comment>
<evidence type="ECO:0000313" key="6">
    <source>
        <dbReference type="Proteomes" id="UP000709959"/>
    </source>
</evidence>
<feature type="domain" description="Methyl-accepting transducer" evidence="4">
    <location>
        <begin position="133"/>
        <end position="220"/>
    </location>
</feature>
<dbReference type="GO" id="GO:0007165">
    <property type="term" value="P:signal transduction"/>
    <property type="evidence" value="ECO:0007669"/>
    <property type="project" value="UniProtKB-KW"/>
</dbReference>
<dbReference type="InterPro" id="IPR004089">
    <property type="entry name" value="MCPsignal_dom"/>
</dbReference>
<dbReference type="SUPFAM" id="SSF51735">
    <property type="entry name" value="NAD(P)-binding Rossmann-fold domains"/>
    <property type="match status" value="1"/>
</dbReference>
<dbReference type="GO" id="GO:0004888">
    <property type="term" value="F:transmembrane signaling receptor activity"/>
    <property type="evidence" value="ECO:0007669"/>
    <property type="project" value="InterPro"/>
</dbReference>
<gene>
    <name evidence="5" type="ORF">IPN91_01195</name>
</gene>
<proteinExistence type="inferred from homology"/>
<dbReference type="GO" id="GO:0016020">
    <property type="term" value="C:membrane"/>
    <property type="evidence" value="ECO:0007669"/>
    <property type="project" value="InterPro"/>
</dbReference>
<dbReference type="Gene3D" id="3.40.50.720">
    <property type="entry name" value="NAD(P)-binding Rossmann-like Domain"/>
    <property type="match status" value="1"/>
</dbReference>
<name>A0A936F167_9BACT</name>
<dbReference type="Pfam" id="PF00015">
    <property type="entry name" value="MCPsignal"/>
    <property type="match status" value="1"/>
</dbReference>
<dbReference type="AlphaFoldDB" id="A0A936F167"/>
<dbReference type="PANTHER" id="PTHR32089:SF112">
    <property type="entry name" value="LYSOZYME-LIKE PROTEIN-RELATED"/>
    <property type="match status" value="1"/>
</dbReference>
<organism evidence="5 6">
    <name type="scientific">Candidatus Geothrix odensensis</name>
    <dbReference type="NCBI Taxonomy" id="2954440"/>
    <lineage>
        <taxon>Bacteria</taxon>
        <taxon>Pseudomonadati</taxon>
        <taxon>Acidobacteriota</taxon>
        <taxon>Holophagae</taxon>
        <taxon>Holophagales</taxon>
        <taxon>Holophagaceae</taxon>
        <taxon>Geothrix</taxon>
    </lineage>
</organism>
<dbReference type="PROSITE" id="PS50111">
    <property type="entry name" value="CHEMOTAXIS_TRANSDUC_2"/>
    <property type="match status" value="1"/>
</dbReference>
<evidence type="ECO:0000259" key="4">
    <source>
        <dbReference type="PROSITE" id="PS50111"/>
    </source>
</evidence>
<evidence type="ECO:0000313" key="5">
    <source>
        <dbReference type="EMBL" id="MBK8571262.1"/>
    </source>
</evidence>
<comment type="caution">
    <text evidence="5">The sequence shown here is derived from an EMBL/GenBank/DDBJ whole genome shotgun (WGS) entry which is preliminary data.</text>
</comment>
<dbReference type="InterPro" id="IPR004090">
    <property type="entry name" value="Chemotax_Me-accpt_rcpt"/>
</dbReference>
<evidence type="ECO:0000256" key="3">
    <source>
        <dbReference type="PROSITE-ProRule" id="PRU00284"/>
    </source>
</evidence>
<sequence>MVDLAAKHEAITIGVIGGGRGGMQLFGFFDSSRLARIRFVVDRSVTAPAMVAAKAKQIPIYTDFEQALKREKVDFVIETTGIEGFDELLTERLAGTHTGILTHGMARLMIQVMAEHRQHTQDEVSDVVHPIKDRLATGLQGSQAIVKEINQVMSSMQMLALNASIEAAKAGTHGRGFAVVADQMGKSVDTVRALTQEIESVNANIIQVSTQIDSILEMLK</sequence>
<dbReference type="EMBL" id="JADKCH010000001">
    <property type="protein sequence ID" value="MBK8571262.1"/>
    <property type="molecule type" value="Genomic_DNA"/>
</dbReference>
<dbReference type="Gene3D" id="1.10.287.950">
    <property type="entry name" value="Methyl-accepting chemotaxis protein"/>
    <property type="match status" value="1"/>
</dbReference>
<dbReference type="InterPro" id="IPR036291">
    <property type="entry name" value="NAD(P)-bd_dom_sf"/>
</dbReference>
<accession>A0A936F167</accession>
<dbReference type="PRINTS" id="PR00260">
    <property type="entry name" value="CHEMTRNSDUCR"/>
</dbReference>
<dbReference type="SUPFAM" id="SSF58104">
    <property type="entry name" value="Methyl-accepting chemotaxis protein (MCP) signaling domain"/>
    <property type="match status" value="1"/>
</dbReference>
<evidence type="ECO:0000256" key="1">
    <source>
        <dbReference type="ARBA" id="ARBA00023224"/>
    </source>
</evidence>
<dbReference type="GO" id="GO:0006935">
    <property type="term" value="P:chemotaxis"/>
    <property type="evidence" value="ECO:0007669"/>
    <property type="project" value="InterPro"/>
</dbReference>
<evidence type="ECO:0000256" key="2">
    <source>
        <dbReference type="ARBA" id="ARBA00029447"/>
    </source>
</evidence>
<keyword evidence="1 3" id="KW-0807">Transducer</keyword>
<reference evidence="5 6" key="1">
    <citation type="submission" date="2020-10" db="EMBL/GenBank/DDBJ databases">
        <title>Connecting structure to function with the recovery of over 1000 high-quality activated sludge metagenome-assembled genomes encoding full-length rRNA genes using long-read sequencing.</title>
        <authorList>
            <person name="Singleton C.M."/>
            <person name="Petriglieri F."/>
            <person name="Kristensen J.M."/>
            <person name="Kirkegaard R.H."/>
            <person name="Michaelsen T.Y."/>
            <person name="Andersen M.H."/>
            <person name="Karst S.M."/>
            <person name="Dueholm M.S."/>
            <person name="Nielsen P.H."/>
            <person name="Albertsen M."/>
        </authorList>
    </citation>
    <scope>NUCLEOTIDE SEQUENCE [LARGE SCALE GENOMIC DNA]</scope>
    <source>
        <strain evidence="5">OdNE_18-Q3-R46-58_MAXAC.008</strain>
    </source>
</reference>
<dbReference type="PANTHER" id="PTHR32089">
    <property type="entry name" value="METHYL-ACCEPTING CHEMOTAXIS PROTEIN MCPB"/>
    <property type="match status" value="1"/>
</dbReference>
<protein>
    <recommendedName>
        <fullName evidence="4">Methyl-accepting transducer domain-containing protein</fullName>
    </recommendedName>
</protein>
<dbReference type="Proteomes" id="UP000709959">
    <property type="component" value="Unassembled WGS sequence"/>
</dbReference>